<protein>
    <recommendedName>
        <fullName evidence="1 7">Transcriptional regulator MraZ</fullName>
    </recommendedName>
</protein>
<comment type="similarity">
    <text evidence="7">Belongs to the MraZ family.</text>
</comment>
<organism evidence="9 10">
    <name type="scientific">Geomesophilobacter sediminis</name>
    <dbReference type="NCBI Taxonomy" id="2798584"/>
    <lineage>
        <taxon>Bacteria</taxon>
        <taxon>Pseudomonadati</taxon>
        <taxon>Thermodesulfobacteriota</taxon>
        <taxon>Desulfuromonadia</taxon>
        <taxon>Geobacterales</taxon>
        <taxon>Geobacteraceae</taxon>
        <taxon>Geomesophilobacter</taxon>
    </lineage>
</organism>
<dbReference type="EMBL" id="JAEMHM010000016">
    <property type="protein sequence ID" value="MBJ6726659.1"/>
    <property type="molecule type" value="Genomic_DNA"/>
</dbReference>
<dbReference type="PANTHER" id="PTHR34701:SF1">
    <property type="entry name" value="TRANSCRIPTIONAL REGULATOR MRAZ"/>
    <property type="match status" value="1"/>
</dbReference>
<comment type="subcellular location">
    <subcellularLocation>
        <location evidence="7">Cytoplasm</location>
        <location evidence="7">Nucleoid</location>
    </subcellularLocation>
</comment>
<dbReference type="PANTHER" id="PTHR34701">
    <property type="entry name" value="TRANSCRIPTIONAL REGULATOR MRAZ"/>
    <property type="match status" value="1"/>
</dbReference>
<dbReference type="CDD" id="cd16320">
    <property type="entry name" value="MraZ_N"/>
    <property type="match status" value="1"/>
</dbReference>
<dbReference type="InterPro" id="IPR035644">
    <property type="entry name" value="MraZ_C"/>
</dbReference>
<dbReference type="GO" id="GO:2000143">
    <property type="term" value="P:negative regulation of DNA-templated transcription initiation"/>
    <property type="evidence" value="ECO:0007669"/>
    <property type="project" value="TreeGrafter"/>
</dbReference>
<evidence type="ECO:0000259" key="8">
    <source>
        <dbReference type="PROSITE" id="PS51740"/>
    </source>
</evidence>
<dbReference type="InterPro" id="IPR037914">
    <property type="entry name" value="SpoVT-AbrB_sf"/>
</dbReference>
<keyword evidence="6 7" id="KW-0804">Transcription</keyword>
<dbReference type="PROSITE" id="PS51740">
    <property type="entry name" value="SPOVT_ABRB"/>
    <property type="match status" value="2"/>
</dbReference>
<evidence type="ECO:0000256" key="4">
    <source>
        <dbReference type="ARBA" id="ARBA00023015"/>
    </source>
</evidence>
<sequence>MFRGKFETTIDAKGRTSLPAKFREVLAETYGDDRFFLTRSNPVRLADGAVSYGLSIYPHKDFLALEEKLKTGTGLGLSSAELAAVKRTILVPAVECTADKLGRVLVPNDLRRGAFLEREILFVGMLNKVEIWSQAEWEKVSRQDEENFPTDSAALAELGL</sequence>
<feature type="domain" description="SpoVT-AbrB" evidence="8">
    <location>
        <begin position="5"/>
        <end position="51"/>
    </location>
</feature>
<dbReference type="GO" id="GO:0003700">
    <property type="term" value="F:DNA-binding transcription factor activity"/>
    <property type="evidence" value="ECO:0007669"/>
    <property type="project" value="UniProtKB-UniRule"/>
</dbReference>
<evidence type="ECO:0000256" key="7">
    <source>
        <dbReference type="HAMAP-Rule" id="MF_01008"/>
    </source>
</evidence>
<dbReference type="Gene3D" id="3.40.1550.20">
    <property type="entry name" value="Transcriptional regulator MraZ domain"/>
    <property type="match status" value="1"/>
</dbReference>
<dbReference type="NCBIfam" id="TIGR00242">
    <property type="entry name" value="division/cell wall cluster transcriptional repressor MraZ"/>
    <property type="match status" value="1"/>
</dbReference>
<evidence type="ECO:0000256" key="1">
    <source>
        <dbReference type="ARBA" id="ARBA00013860"/>
    </source>
</evidence>
<feature type="domain" description="SpoVT-AbrB" evidence="8">
    <location>
        <begin position="93"/>
        <end position="136"/>
    </location>
</feature>
<keyword evidence="5 7" id="KW-0238">DNA-binding</keyword>
<gene>
    <name evidence="7 9" type="primary">mraZ</name>
    <name evidence="9" type="ORF">JFN93_18260</name>
</gene>
<dbReference type="GO" id="GO:0005737">
    <property type="term" value="C:cytoplasm"/>
    <property type="evidence" value="ECO:0007669"/>
    <property type="project" value="UniProtKB-UniRule"/>
</dbReference>
<keyword evidence="10" id="KW-1185">Reference proteome</keyword>
<comment type="subunit">
    <text evidence="7">Forms oligomers.</text>
</comment>
<accession>A0A8J7SBX7</accession>
<dbReference type="InterPro" id="IPR035642">
    <property type="entry name" value="MraZ_N"/>
</dbReference>
<dbReference type="AlphaFoldDB" id="A0A8J7SBX7"/>
<keyword evidence="2 7" id="KW-0963">Cytoplasm</keyword>
<dbReference type="InterPro" id="IPR020603">
    <property type="entry name" value="MraZ_dom"/>
</dbReference>
<dbReference type="GO" id="GO:0000976">
    <property type="term" value="F:transcription cis-regulatory region binding"/>
    <property type="evidence" value="ECO:0007669"/>
    <property type="project" value="TreeGrafter"/>
</dbReference>
<dbReference type="InterPro" id="IPR038619">
    <property type="entry name" value="MraZ_sf"/>
</dbReference>
<dbReference type="InterPro" id="IPR003444">
    <property type="entry name" value="MraZ"/>
</dbReference>
<dbReference type="InterPro" id="IPR007159">
    <property type="entry name" value="SpoVT-AbrB_dom"/>
</dbReference>
<evidence type="ECO:0000256" key="3">
    <source>
        <dbReference type="ARBA" id="ARBA00022737"/>
    </source>
</evidence>
<evidence type="ECO:0000313" key="9">
    <source>
        <dbReference type="EMBL" id="MBJ6726659.1"/>
    </source>
</evidence>
<name>A0A8J7SBX7_9BACT</name>
<dbReference type="NCBIfam" id="NF001482">
    <property type="entry name" value="PRK00326.3-4"/>
    <property type="match status" value="1"/>
</dbReference>
<proteinExistence type="inferred from homology"/>
<dbReference type="GO" id="GO:0009295">
    <property type="term" value="C:nucleoid"/>
    <property type="evidence" value="ECO:0007669"/>
    <property type="project" value="UniProtKB-SubCell"/>
</dbReference>
<evidence type="ECO:0000256" key="6">
    <source>
        <dbReference type="ARBA" id="ARBA00023163"/>
    </source>
</evidence>
<dbReference type="SUPFAM" id="SSF89447">
    <property type="entry name" value="AbrB/MazE/MraZ-like"/>
    <property type="match status" value="1"/>
</dbReference>
<evidence type="ECO:0000313" key="10">
    <source>
        <dbReference type="Proteomes" id="UP000636888"/>
    </source>
</evidence>
<reference evidence="9" key="1">
    <citation type="submission" date="2020-12" db="EMBL/GenBank/DDBJ databases">
        <title>Geomonas sp. Red875, isolated from river sediment.</title>
        <authorList>
            <person name="Xu Z."/>
            <person name="Zhang Z."/>
            <person name="Masuda Y."/>
            <person name="Itoh H."/>
            <person name="Senoo K."/>
        </authorList>
    </citation>
    <scope>NUCLEOTIDE SEQUENCE</scope>
    <source>
        <strain evidence="9">Red875</strain>
    </source>
</reference>
<keyword evidence="4 7" id="KW-0805">Transcription regulation</keyword>
<evidence type="ECO:0000256" key="2">
    <source>
        <dbReference type="ARBA" id="ARBA00022490"/>
    </source>
</evidence>
<dbReference type="HAMAP" id="MF_01008">
    <property type="entry name" value="MraZ"/>
    <property type="match status" value="1"/>
</dbReference>
<dbReference type="Proteomes" id="UP000636888">
    <property type="component" value="Unassembled WGS sequence"/>
</dbReference>
<comment type="caution">
    <text evidence="9">The sequence shown here is derived from an EMBL/GenBank/DDBJ whole genome shotgun (WGS) entry which is preliminary data.</text>
</comment>
<evidence type="ECO:0000256" key="5">
    <source>
        <dbReference type="ARBA" id="ARBA00023125"/>
    </source>
</evidence>
<dbReference type="RefSeq" id="WP_199385574.1">
    <property type="nucleotide sequence ID" value="NZ_JAEMHM010000016.1"/>
</dbReference>
<keyword evidence="3" id="KW-0677">Repeat</keyword>
<dbReference type="Pfam" id="PF02381">
    <property type="entry name" value="MraZ"/>
    <property type="match status" value="2"/>
</dbReference>
<dbReference type="CDD" id="cd16321">
    <property type="entry name" value="MraZ_C"/>
    <property type="match status" value="1"/>
</dbReference>